<name>A0AAV2T6F4_CALDB</name>
<feature type="transmembrane region" description="Helical" evidence="10">
    <location>
        <begin position="155"/>
        <end position="176"/>
    </location>
</feature>
<feature type="transmembrane region" description="Helical" evidence="10">
    <location>
        <begin position="182"/>
        <end position="205"/>
    </location>
</feature>
<keyword evidence="6 10" id="KW-0812">Transmembrane</keyword>
<keyword evidence="5" id="KW-0808">Transferase</keyword>
<dbReference type="InterPro" id="IPR005599">
    <property type="entry name" value="GPI_mannosylTrfase"/>
</dbReference>
<feature type="transmembrane region" description="Helical" evidence="10">
    <location>
        <begin position="129"/>
        <end position="148"/>
    </location>
</feature>
<feature type="transmembrane region" description="Helical" evidence="10">
    <location>
        <begin position="96"/>
        <end position="117"/>
    </location>
</feature>
<dbReference type="AlphaFoldDB" id="A0AAV2T6F4"/>
<evidence type="ECO:0000256" key="4">
    <source>
        <dbReference type="ARBA" id="ARBA00022676"/>
    </source>
</evidence>
<feature type="transmembrane region" description="Helical" evidence="10">
    <location>
        <begin position="283"/>
        <end position="304"/>
    </location>
</feature>
<evidence type="ECO:0000256" key="7">
    <source>
        <dbReference type="ARBA" id="ARBA00022824"/>
    </source>
</evidence>
<dbReference type="GO" id="GO:0005789">
    <property type="term" value="C:endoplasmic reticulum membrane"/>
    <property type="evidence" value="ECO:0007669"/>
    <property type="project" value="UniProtKB-SubCell"/>
</dbReference>
<dbReference type="EMBL" id="CAXLJL010000101">
    <property type="protein sequence ID" value="CAL5131579.1"/>
    <property type="molecule type" value="Genomic_DNA"/>
</dbReference>
<sequence length="587" mass="66213">MPKPTHITPSYFAIAFKIALFSNIVSVVFNVINDCDETYNYWEPLHFLLTDGHGGGFQTWEYSPSYALRSYLFLWLFGWPGYVVKWFAGPGWLAFLLVRLHLALISAYATSLLAYTISRYSSAGKNSGIPLSLVFVGFYALSPGNFLASSTLVPSGIAASLCALMLSFWLSGHYFLAVGCVAFMGIVVWPFAALIGLPLAVYMTFTGKLSKLLRSSLLWSALLVPPMTIVDSYYFGRIVLAPLNIIKYNILSPVANVSGSASQLYGTEPLSFYLKNYVLNFNIAFPFACLFVIFGSVYILWHIIFRMDLRNVKVQFACTTSLVIWNLVFLVQEHKEERFLFPCYPCLVLGAALCFYHLVLYLSSFSRWDRLNSFVAASFAILFIAIFVALSASRIAALTRWYSSPIYLIRHLPDRPLERAQKSLLCLGRDWHYFPSRFILPGGGENWELGYLRSNFSGQLPGQYMSVQKTGGVVQSTRTDGSKFNADNVEENDRYVMGGPSACDFILDRDSTPGDREELYIANKAEWVSVSERSVLEPHKSKIVSSLPLIQRYPFLCAFFRAFYVPFISETLGPKVSMHILQRRKVF</sequence>
<dbReference type="Proteomes" id="UP001497525">
    <property type="component" value="Unassembled WGS sequence"/>
</dbReference>
<keyword evidence="7 10" id="KW-0256">Endoplasmic reticulum</keyword>
<evidence type="ECO:0000256" key="5">
    <source>
        <dbReference type="ARBA" id="ARBA00022679"/>
    </source>
</evidence>
<comment type="caution">
    <text evidence="11">The sequence shown here is derived from an EMBL/GenBank/DDBJ whole genome shotgun (WGS) entry which is preliminary data.</text>
</comment>
<organism evidence="11 12">
    <name type="scientific">Calicophoron daubneyi</name>
    <name type="common">Rumen fluke</name>
    <name type="synonym">Paramphistomum daubneyi</name>
    <dbReference type="NCBI Taxonomy" id="300641"/>
    <lineage>
        <taxon>Eukaryota</taxon>
        <taxon>Metazoa</taxon>
        <taxon>Spiralia</taxon>
        <taxon>Lophotrochozoa</taxon>
        <taxon>Platyhelminthes</taxon>
        <taxon>Trematoda</taxon>
        <taxon>Digenea</taxon>
        <taxon>Plagiorchiida</taxon>
        <taxon>Pronocephalata</taxon>
        <taxon>Paramphistomoidea</taxon>
        <taxon>Paramphistomidae</taxon>
        <taxon>Calicophoron</taxon>
    </lineage>
</organism>
<feature type="transmembrane region" description="Helical" evidence="10">
    <location>
        <begin position="374"/>
        <end position="397"/>
    </location>
</feature>
<keyword evidence="4 10" id="KW-0328">Glycosyltransferase</keyword>
<evidence type="ECO:0000313" key="12">
    <source>
        <dbReference type="Proteomes" id="UP001497525"/>
    </source>
</evidence>
<keyword evidence="9 10" id="KW-0472">Membrane</keyword>
<reference evidence="11" key="1">
    <citation type="submission" date="2024-06" db="EMBL/GenBank/DDBJ databases">
        <authorList>
            <person name="Liu X."/>
            <person name="Lenzi L."/>
            <person name="Haldenby T S."/>
            <person name="Uol C."/>
        </authorList>
    </citation>
    <scope>NUCLEOTIDE SEQUENCE</scope>
</reference>
<feature type="transmembrane region" description="Helical" evidence="10">
    <location>
        <begin position="12"/>
        <end position="32"/>
    </location>
</feature>
<feature type="transmembrane region" description="Helical" evidence="10">
    <location>
        <begin position="66"/>
        <end position="84"/>
    </location>
</feature>
<evidence type="ECO:0000256" key="1">
    <source>
        <dbReference type="ARBA" id="ARBA00004477"/>
    </source>
</evidence>
<dbReference type="Pfam" id="PF03901">
    <property type="entry name" value="Glyco_transf_22"/>
    <property type="match status" value="1"/>
</dbReference>
<evidence type="ECO:0000256" key="8">
    <source>
        <dbReference type="ARBA" id="ARBA00022989"/>
    </source>
</evidence>
<comment type="subcellular location">
    <subcellularLocation>
        <location evidence="1 10">Endoplasmic reticulum membrane</location>
        <topology evidence="1 10">Multi-pass membrane protein</topology>
    </subcellularLocation>
</comment>
<dbReference type="PANTHER" id="PTHR22760:SF2">
    <property type="entry name" value="ALPHA-1,2-MANNOSYLTRANSFERASE ALG9"/>
    <property type="match status" value="1"/>
</dbReference>
<gene>
    <name evidence="11" type="ORF">CDAUBV1_LOCUS4068</name>
</gene>
<accession>A0AAV2T6F4</accession>
<dbReference type="EC" id="2.4.1.-" evidence="10"/>
<dbReference type="GO" id="GO:0000026">
    <property type="term" value="F:alpha-1,2-mannosyltransferase activity"/>
    <property type="evidence" value="ECO:0007669"/>
    <property type="project" value="TreeGrafter"/>
</dbReference>
<evidence type="ECO:0000256" key="6">
    <source>
        <dbReference type="ARBA" id="ARBA00022692"/>
    </source>
</evidence>
<dbReference type="PANTHER" id="PTHR22760">
    <property type="entry name" value="GLYCOSYLTRANSFERASE"/>
    <property type="match status" value="1"/>
</dbReference>
<evidence type="ECO:0000256" key="9">
    <source>
        <dbReference type="ARBA" id="ARBA00023136"/>
    </source>
</evidence>
<comment type="similarity">
    <text evidence="3 10">Belongs to the glycosyltransferase 22 family.</text>
</comment>
<proteinExistence type="inferred from homology"/>
<evidence type="ECO:0000256" key="3">
    <source>
        <dbReference type="ARBA" id="ARBA00007063"/>
    </source>
</evidence>
<dbReference type="GO" id="GO:0006487">
    <property type="term" value="P:protein N-linked glycosylation"/>
    <property type="evidence" value="ECO:0007669"/>
    <property type="project" value="TreeGrafter"/>
</dbReference>
<comment type="pathway">
    <text evidence="2">Protein modification; protein glycosylation.</text>
</comment>
<evidence type="ECO:0000256" key="2">
    <source>
        <dbReference type="ARBA" id="ARBA00004922"/>
    </source>
</evidence>
<evidence type="ECO:0000256" key="10">
    <source>
        <dbReference type="RuleBase" id="RU363075"/>
    </source>
</evidence>
<keyword evidence="8 10" id="KW-1133">Transmembrane helix</keyword>
<feature type="transmembrane region" description="Helical" evidence="10">
    <location>
        <begin position="339"/>
        <end position="362"/>
    </location>
</feature>
<evidence type="ECO:0000313" key="11">
    <source>
        <dbReference type="EMBL" id="CAL5131579.1"/>
    </source>
</evidence>
<feature type="transmembrane region" description="Helical" evidence="10">
    <location>
        <begin position="217"/>
        <end position="235"/>
    </location>
</feature>
<protein>
    <recommendedName>
        <fullName evidence="10">Mannosyltransferase</fullName>
        <ecNumber evidence="10">2.4.1.-</ecNumber>
    </recommendedName>
</protein>